<dbReference type="STRING" id="52442.SAMN05421880_12417"/>
<dbReference type="RefSeq" id="WP_090670741.1">
    <property type="nucleotide sequence ID" value="NZ_FOUF01000024.1"/>
</dbReference>
<sequence>MNFPDFYDLAPVIRTRDPFAALLGAAHDGILEYRYLDAVRLAGHSCPTVAGAFLIGRAALNALYPDELAERGAIAVHMPAPEHEGTTGVMAQVLTLLTGAAAANGFHGIQGRFKRMGLLSFADHQEGEAICFKRLDTGACVAVELDVSWVPGDPAQSGRLMAILQNRADDDTRVTFANTWQARVRRLLLEFADDPRVIRVTPLQPPENKNEN</sequence>
<proteinExistence type="predicted"/>
<reference evidence="1 2" key="1">
    <citation type="submission" date="2016-10" db="EMBL/GenBank/DDBJ databases">
        <authorList>
            <person name="de Groot N.N."/>
        </authorList>
    </citation>
    <scope>NUCLEOTIDE SEQUENCE [LARGE SCALE GENOMIC DNA]</scope>
    <source>
        <strain evidence="1 2">Nm146</strain>
    </source>
</reference>
<keyword evidence="2" id="KW-1185">Reference proteome</keyword>
<dbReference type="Proteomes" id="UP000199561">
    <property type="component" value="Unassembled WGS sequence"/>
</dbReference>
<accession>A0A1I4SFG5</accession>
<evidence type="ECO:0000313" key="1">
    <source>
        <dbReference type="EMBL" id="SFM63114.1"/>
    </source>
</evidence>
<dbReference type="AlphaFoldDB" id="A0A1I4SFG5"/>
<protein>
    <recommendedName>
        <fullName evidence="3">Formylmethanofuran dehydrogenase subunit E domain-containing protein</fullName>
    </recommendedName>
</protein>
<evidence type="ECO:0008006" key="3">
    <source>
        <dbReference type="Google" id="ProtNLM"/>
    </source>
</evidence>
<evidence type="ECO:0000313" key="2">
    <source>
        <dbReference type="Proteomes" id="UP000199561"/>
    </source>
</evidence>
<gene>
    <name evidence="1" type="ORF">SAMN05421880_12417</name>
</gene>
<name>A0A1I4SFG5_9PROT</name>
<dbReference type="EMBL" id="FOUF01000024">
    <property type="protein sequence ID" value="SFM63114.1"/>
    <property type="molecule type" value="Genomic_DNA"/>
</dbReference>
<organism evidence="1 2">
    <name type="scientific">Nitrosomonas nitrosa</name>
    <dbReference type="NCBI Taxonomy" id="52442"/>
    <lineage>
        <taxon>Bacteria</taxon>
        <taxon>Pseudomonadati</taxon>
        <taxon>Pseudomonadota</taxon>
        <taxon>Betaproteobacteria</taxon>
        <taxon>Nitrosomonadales</taxon>
        <taxon>Nitrosomonadaceae</taxon>
        <taxon>Nitrosomonas</taxon>
    </lineage>
</organism>